<comment type="subcellular location">
    <subcellularLocation>
        <location evidence="1">Nucleus</location>
    </subcellularLocation>
</comment>
<dbReference type="InterPro" id="IPR038717">
    <property type="entry name" value="Tc1-like_DDE_dom"/>
</dbReference>
<dbReference type="GO" id="GO:0015074">
    <property type="term" value="P:DNA integration"/>
    <property type="evidence" value="ECO:0007669"/>
    <property type="project" value="InterPro"/>
</dbReference>
<dbReference type="GO" id="GO:0006313">
    <property type="term" value="P:DNA transposition"/>
    <property type="evidence" value="ECO:0007669"/>
    <property type="project" value="InterPro"/>
</dbReference>
<dbReference type="OrthoDB" id="4843387at2759"/>
<evidence type="ECO:0000256" key="1">
    <source>
        <dbReference type="ARBA" id="ARBA00004123"/>
    </source>
</evidence>
<name>A0A8J2VWH9_9NEOP</name>
<dbReference type="SUPFAM" id="SSF46689">
    <property type="entry name" value="Homeodomain-like"/>
    <property type="match status" value="1"/>
</dbReference>
<protein>
    <submittedName>
        <fullName evidence="4">(African queen) hypothetical protein</fullName>
    </submittedName>
</protein>
<comment type="caution">
    <text evidence="4">The sequence shown here is derived from an EMBL/GenBank/DDBJ whole genome shotgun (WGS) entry which is preliminary data.</text>
</comment>
<dbReference type="Pfam" id="PF13358">
    <property type="entry name" value="DDE_3"/>
    <property type="match status" value="1"/>
</dbReference>
<evidence type="ECO:0000313" key="5">
    <source>
        <dbReference type="Proteomes" id="UP000789524"/>
    </source>
</evidence>
<reference evidence="4" key="1">
    <citation type="submission" date="2021-09" db="EMBL/GenBank/DDBJ databases">
        <authorList>
            <person name="Martin H S."/>
        </authorList>
    </citation>
    <scope>NUCLEOTIDE SEQUENCE</scope>
</reference>
<keyword evidence="5" id="KW-1185">Reference proteome</keyword>
<feature type="domain" description="Tc1-like transposase DDE" evidence="3">
    <location>
        <begin position="152"/>
        <end position="270"/>
    </location>
</feature>
<sequence>MGKKGDLSPRKKAEVKALLNAKTFSNREISRRLKVSEASVRRIKKVIESGEELSPKRKKRCGRKPIFTPWSERCLKKIFLENRFATTKVIKSQLQDASVNASERTIRRKLKELDFKACRPAKKPKLKAAMKTKRLKWAKQWQDKDVNFWRSVCFSDESTFEILQYVRRRPGEKFRPDCVVTTVKHPTKVMIWSVISGKGTGRLYVVKGIMRQDQYKDVLENRLIPQLREWFPNGEPFIFMQDRAPCHTAQSVKAFLAENNIPLLDWPGYESNRKCVGADEKRSG</sequence>
<accession>A0A8J2VWH9</accession>
<proteinExistence type="predicted"/>
<organism evidence="4 5">
    <name type="scientific">Danaus chrysippus</name>
    <name type="common">African queen</name>
    <dbReference type="NCBI Taxonomy" id="151541"/>
    <lineage>
        <taxon>Eukaryota</taxon>
        <taxon>Metazoa</taxon>
        <taxon>Ecdysozoa</taxon>
        <taxon>Arthropoda</taxon>
        <taxon>Hexapoda</taxon>
        <taxon>Insecta</taxon>
        <taxon>Pterygota</taxon>
        <taxon>Neoptera</taxon>
        <taxon>Endopterygota</taxon>
        <taxon>Lepidoptera</taxon>
        <taxon>Glossata</taxon>
        <taxon>Ditrysia</taxon>
        <taxon>Papilionoidea</taxon>
        <taxon>Nymphalidae</taxon>
        <taxon>Danainae</taxon>
        <taxon>Danaini</taxon>
        <taxon>Danaina</taxon>
        <taxon>Danaus</taxon>
        <taxon>Anosia</taxon>
    </lineage>
</organism>
<dbReference type="Pfam" id="PF01498">
    <property type="entry name" value="HTH_Tnp_Tc3_2"/>
    <property type="match status" value="1"/>
</dbReference>
<dbReference type="GO" id="GO:0005634">
    <property type="term" value="C:nucleus"/>
    <property type="evidence" value="ECO:0007669"/>
    <property type="project" value="UniProtKB-SubCell"/>
</dbReference>
<dbReference type="InterPro" id="IPR009057">
    <property type="entry name" value="Homeodomain-like_sf"/>
</dbReference>
<dbReference type="InterPro" id="IPR002492">
    <property type="entry name" value="Transposase_Tc1-like"/>
</dbReference>
<dbReference type="PANTHER" id="PTHR47326">
    <property type="entry name" value="TRANSPOSABLE ELEMENT TC3 TRANSPOSASE-LIKE PROTEIN"/>
    <property type="match status" value="1"/>
</dbReference>
<dbReference type="Gene3D" id="3.30.420.10">
    <property type="entry name" value="Ribonuclease H-like superfamily/Ribonuclease H"/>
    <property type="match status" value="1"/>
</dbReference>
<dbReference type="PANTHER" id="PTHR47326:SF1">
    <property type="entry name" value="HTH PSQ-TYPE DOMAIN-CONTAINING PROTEIN"/>
    <property type="match status" value="1"/>
</dbReference>
<evidence type="ECO:0000259" key="3">
    <source>
        <dbReference type="Pfam" id="PF13358"/>
    </source>
</evidence>
<dbReference type="EMBL" id="CAKASE010000045">
    <property type="protein sequence ID" value="CAG9560513.1"/>
    <property type="molecule type" value="Genomic_DNA"/>
</dbReference>
<dbReference type="AlphaFoldDB" id="A0A8J2VWH9"/>
<gene>
    <name evidence="4" type="ORF">DCHRY22_LOCUS2167</name>
</gene>
<dbReference type="InterPro" id="IPR036397">
    <property type="entry name" value="RNaseH_sf"/>
</dbReference>
<dbReference type="Proteomes" id="UP000789524">
    <property type="component" value="Unassembled WGS sequence"/>
</dbReference>
<evidence type="ECO:0000313" key="4">
    <source>
        <dbReference type="EMBL" id="CAG9560513.1"/>
    </source>
</evidence>
<evidence type="ECO:0000259" key="2">
    <source>
        <dbReference type="Pfam" id="PF01498"/>
    </source>
</evidence>
<dbReference type="GO" id="GO:0003677">
    <property type="term" value="F:DNA binding"/>
    <property type="evidence" value="ECO:0007669"/>
    <property type="project" value="InterPro"/>
</dbReference>
<feature type="domain" description="Transposase Tc1-like" evidence="2">
    <location>
        <begin position="75"/>
        <end position="143"/>
    </location>
</feature>